<feature type="region of interest" description="Disordered" evidence="7">
    <location>
        <begin position="139"/>
        <end position="248"/>
    </location>
</feature>
<feature type="DNA-binding region" description="Homeobox" evidence="5">
    <location>
        <begin position="383"/>
        <end position="442"/>
    </location>
</feature>
<gene>
    <name evidence="9" type="ORF">RRG08_038133</name>
</gene>
<dbReference type="FunFam" id="1.10.10.60:FF:000067">
    <property type="entry name" value="NK6 homeobox 1"/>
    <property type="match status" value="1"/>
</dbReference>
<dbReference type="InterPro" id="IPR017970">
    <property type="entry name" value="Homeobox_CS"/>
</dbReference>
<dbReference type="GO" id="GO:0030154">
    <property type="term" value="P:cell differentiation"/>
    <property type="evidence" value="ECO:0007669"/>
    <property type="project" value="TreeGrafter"/>
</dbReference>
<dbReference type="InterPro" id="IPR001356">
    <property type="entry name" value="HD"/>
</dbReference>
<dbReference type="PRINTS" id="PR00024">
    <property type="entry name" value="HOMEOBOX"/>
</dbReference>
<feature type="compositionally biased region" description="Basic and acidic residues" evidence="7">
    <location>
        <begin position="100"/>
        <end position="110"/>
    </location>
</feature>
<keyword evidence="10" id="KW-1185">Reference proteome</keyword>
<dbReference type="PROSITE" id="PS00027">
    <property type="entry name" value="HOMEOBOX_1"/>
    <property type="match status" value="1"/>
</dbReference>
<evidence type="ECO:0000256" key="1">
    <source>
        <dbReference type="ARBA" id="ARBA00004123"/>
    </source>
</evidence>
<dbReference type="InterPro" id="IPR050394">
    <property type="entry name" value="Homeobox_NK-like"/>
</dbReference>
<accession>A0AAE1DPH6</accession>
<proteinExistence type="predicted"/>
<comment type="caution">
    <text evidence="9">The sequence shown here is derived from an EMBL/GenBank/DDBJ whole genome shotgun (WGS) entry which is preliminary data.</text>
</comment>
<evidence type="ECO:0000259" key="8">
    <source>
        <dbReference type="PROSITE" id="PS50071"/>
    </source>
</evidence>
<dbReference type="GO" id="GO:0000981">
    <property type="term" value="F:DNA-binding transcription factor activity, RNA polymerase II-specific"/>
    <property type="evidence" value="ECO:0007669"/>
    <property type="project" value="InterPro"/>
</dbReference>
<dbReference type="SUPFAM" id="SSF46689">
    <property type="entry name" value="Homeodomain-like"/>
    <property type="match status" value="1"/>
</dbReference>
<dbReference type="Proteomes" id="UP001283361">
    <property type="component" value="Unassembled WGS sequence"/>
</dbReference>
<name>A0AAE1DPH6_9GAST</name>
<feature type="region of interest" description="Disordered" evidence="7">
    <location>
        <begin position="363"/>
        <end position="387"/>
    </location>
</feature>
<evidence type="ECO:0000256" key="7">
    <source>
        <dbReference type="SAM" id="MobiDB-lite"/>
    </source>
</evidence>
<dbReference type="InterPro" id="IPR009057">
    <property type="entry name" value="Homeodomain-like_sf"/>
</dbReference>
<feature type="region of interest" description="Disordered" evidence="7">
    <location>
        <begin position="69"/>
        <end position="111"/>
    </location>
</feature>
<evidence type="ECO:0000256" key="2">
    <source>
        <dbReference type="ARBA" id="ARBA00023125"/>
    </source>
</evidence>
<evidence type="ECO:0000256" key="3">
    <source>
        <dbReference type="ARBA" id="ARBA00023155"/>
    </source>
</evidence>
<evidence type="ECO:0000256" key="4">
    <source>
        <dbReference type="ARBA" id="ARBA00023242"/>
    </source>
</evidence>
<feature type="compositionally biased region" description="Low complexity" evidence="7">
    <location>
        <begin position="190"/>
        <end position="248"/>
    </location>
</feature>
<protein>
    <recommendedName>
        <fullName evidence="8">Homeobox domain-containing protein</fullName>
    </recommendedName>
</protein>
<dbReference type="SMART" id="SM00389">
    <property type="entry name" value="HOX"/>
    <property type="match status" value="1"/>
</dbReference>
<feature type="domain" description="Homeobox" evidence="8">
    <location>
        <begin position="381"/>
        <end position="441"/>
    </location>
</feature>
<evidence type="ECO:0000313" key="10">
    <source>
        <dbReference type="Proteomes" id="UP001283361"/>
    </source>
</evidence>
<reference evidence="9" key="1">
    <citation type="journal article" date="2023" name="G3 (Bethesda)">
        <title>A reference genome for the long-term kleptoplast-retaining sea slug Elysia crispata morphotype clarki.</title>
        <authorList>
            <person name="Eastman K.E."/>
            <person name="Pendleton A.L."/>
            <person name="Shaikh M.A."/>
            <person name="Suttiyut T."/>
            <person name="Ogas R."/>
            <person name="Tomko P."/>
            <person name="Gavelis G."/>
            <person name="Widhalm J.R."/>
            <person name="Wisecaver J.H."/>
        </authorList>
    </citation>
    <scope>NUCLEOTIDE SEQUENCE</scope>
    <source>
        <strain evidence="9">ECLA1</strain>
    </source>
</reference>
<dbReference type="GO" id="GO:0000978">
    <property type="term" value="F:RNA polymerase II cis-regulatory region sequence-specific DNA binding"/>
    <property type="evidence" value="ECO:0007669"/>
    <property type="project" value="TreeGrafter"/>
</dbReference>
<feature type="compositionally biased region" description="Low complexity" evidence="7">
    <location>
        <begin position="69"/>
        <end position="84"/>
    </location>
</feature>
<evidence type="ECO:0000256" key="5">
    <source>
        <dbReference type="PROSITE-ProRule" id="PRU00108"/>
    </source>
</evidence>
<keyword evidence="2 5" id="KW-0238">DNA-binding</keyword>
<dbReference type="PROSITE" id="PS50071">
    <property type="entry name" value="HOMEOBOX_2"/>
    <property type="match status" value="1"/>
</dbReference>
<dbReference type="Gene3D" id="1.10.10.60">
    <property type="entry name" value="Homeodomain-like"/>
    <property type="match status" value="1"/>
</dbReference>
<keyword evidence="3 5" id="KW-0371">Homeobox</keyword>
<dbReference type="InterPro" id="IPR020479">
    <property type="entry name" value="HD_metazoa"/>
</dbReference>
<feature type="compositionally biased region" description="Basic residues" evidence="7">
    <location>
        <begin position="140"/>
        <end position="152"/>
    </location>
</feature>
<feature type="compositionally biased region" description="Low complexity" evidence="7">
    <location>
        <begin position="153"/>
        <end position="177"/>
    </location>
</feature>
<dbReference type="AlphaFoldDB" id="A0AAE1DPH6"/>
<organism evidence="9 10">
    <name type="scientific">Elysia crispata</name>
    <name type="common">lettuce slug</name>
    <dbReference type="NCBI Taxonomy" id="231223"/>
    <lineage>
        <taxon>Eukaryota</taxon>
        <taxon>Metazoa</taxon>
        <taxon>Spiralia</taxon>
        <taxon>Lophotrochozoa</taxon>
        <taxon>Mollusca</taxon>
        <taxon>Gastropoda</taxon>
        <taxon>Heterobranchia</taxon>
        <taxon>Euthyneura</taxon>
        <taxon>Panpulmonata</taxon>
        <taxon>Sacoglossa</taxon>
        <taxon>Placobranchoidea</taxon>
        <taxon>Plakobranchidae</taxon>
        <taxon>Elysia</taxon>
    </lineage>
</organism>
<dbReference type="InterPro" id="IPR000047">
    <property type="entry name" value="HTH_motif"/>
</dbReference>
<dbReference type="EMBL" id="JAWDGP010003058">
    <property type="protein sequence ID" value="KAK3777887.1"/>
    <property type="molecule type" value="Genomic_DNA"/>
</dbReference>
<dbReference type="CDD" id="cd00086">
    <property type="entry name" value="homeodomain"/>
    <property type="match status" value="1"/>
</dbReference>
<evidence type="ECO:0000313" key="9">
    <source>
        <dbReference type="EMBL" id="KAK3777887.1"/>
    </source>
</evidence>
<feature type="region of interest" description="Disordered" evidence="7">
    <location>
        <begin position="447"/>
        <end position="499"/>
    </location>
</feature>
<sequence>MGRRLFSKICSAPYPAREQRINVCGRGKVLGSLTAVKLTNPGSPPPYCSYPADFAAWFPGHITSAAASHPSPSPSYNSYTSTSSPSPPSIGNNKTLHGVDSARGHNDNYHHQNNSNVLDMLDYCSSLVANDAAHVGYTPHHLHHHHSSHLSHHSPGAGSNLGSSSSSSSSGAHGHSPTPTMASILGMTHSGTGSLDSSSSPRLSHHQQSQQQQQSHQQQQQHQQHQQQQQQQQAHQQQQHQQQQQQSAFLLSSPPLAALHNLTEMKFPSSSNASFLGQEYSPDALKQMHAAMSHALSTPHGINDILSRPHAALGLPRLGAAAAAAGMYHHLGAHHQSRFPKLAELPGRPPIYWPGVLPQPWRPPGQRYSSQSSTVVVDKDGKKKHTRPTFSGQQIFALEKTFEQTKYLAGPERARLAYALGMSESQVKVWFQNRRTKWRKKHAAEMATAKKKQEQAEDLMDGDGNSEPEDENSNDGHPAMIHGAGGNDCNFLDGRGLHS</sequence>
<feature type="compositionally biased region" description="Acidic residues" evidence="7">
    <location>
        <begin position="456"/>
        <end position="473"/>
    </location>
</feature>
<dbReference type="PRINTS" id="PR00031">
    <property type="entry name" value="HTHREPRESSR"/>
</dbReference>
<evidence type="ECO:0000256" key="6">
    <source>
        <dbReference type="RuleBase" id="RU000682"/>
    </source>
</evidence>
<keyword evidence="4 5" id="KW-0539">Nucleus</keyword>
<comment type="subcellular location">
    <subcellularLocation>
        <location evidence="1 5 6">Nucleus</location>
    </subcellularLocation>
</comment>
<dbReference type="Pfam" id="PF00046">
    <property type="entry name" value="Homeodomain"/>
    <property type="match status" value="1"/>
</dbReference>
<dbReference type="PANTHER" id="PTHR24340">
    <property type="entry name" value="HOMEOBOX PROTEIN NKX"/>
    <property type="match status" value="1"/>
</dbReference>
<dbReference type="PANTHER" id="PTHR24340:SF35">
    <property type="entry name" value="HGTX, ISOFORM C"/>
    <property type="match status" value="1"/>
</dbReference>
<dbReference type="GO" id="GO:0005634">
    <property type="term" value="C:nucleus"/>
    <property type="evidence" value="ECO:0007669"/>
    <property type="project" value="UniProtKB-SubCell"/>
</dbReference>